<sequence>MELESTLKDIEKKCSKVAYLCVIHMIDEKFNNKNIENISLLKDFFIDYENYETFLNDYASVIYNKFDSSKEEVYNEICSFFDENPDNKYLFLFRLKKLSSQNPLNYINIEDEDTRANSILKLENRINIIESSTYYKENTEELSNDIIKIKKSLEVVKAVAGIK</sequence>
<dbReference type="OrthoDB" id="5343505at2"/>
<dbReference type="EMBL" id="CP001999">
    <property type="protein sequence ID" value="ADG93364.1"/>
    <property type="molecule type" value="Genomic_DNA"/>
</dbReference>
<evidence type="ECO:0000313" key="1">
    <source>
        <dbReference type="EMBL" id="ADG93364.1"/>
    </source>
</evidence>
<name>D5UZZ5_ARCNC</name>
<dbReference type="Proteomes" id="UP000000939">
    <property type="component" value="Chromosome"/>
</dbReference>
<dbReference type="KEGG" id="ant:Arnit_1710"/>
<dbReference type="AlphaFoldDB" id="D5UZZ5"/>
<dbReference type="STRING" id="572480.Arnit_1710"/>
<accession>D5UZZ5</accession>
<reference evidence="1 2" key="1">
    <citation type="journal article" date="2010" name="Stand. Genomic Sci.">
        <title>Complete genome sequence of Arcobacter nitrofigilis type strain (CI).</title>
        <authorList>
            <person name="Pati A."/>
            <person name="Gronow S."/>
            <person name="Lapidus A."/>
            <person name="Copeland A."/>
            <person name="Glavina Del Rio T."/>
            <person name="Nolan M."/>
            <person name="Lucas S."/>
            <person name="Tice H."/>
            <person name="Cheng J.F."/>
            <person name="Han C."/>
            <person name="Chertkov O."/>
            <person name="Bruce D."/>
            <person name="Tapia R."/>
            <person name="Goodwin L."/>
            <person name="Pitluck S."/>
            <person name="Liolios K."/>
            <person name="Ivanova N."/>
            <person name="Mavromatis K."/>
            <person name="Chen A."/>
            <person name="Palaniappan K."/>
            <person name="Land M."/>
            <person name="Hauser L."/>
            <person name="Chang Y.J."/>
            <person name="Jeffries C.D."/>
            <person name="Detter J.C."/>
            <person name="Rohde M."/>
            <person name="Goker M."/>
            <person name="Bristow J."/>
            <person name="Eisen J.A."/>
            <person name="Markowitz V."/>
            <person name="Hugenholtz P."/>
            <person name="Klenk H.P."/>
            <person name="Kyrpides N.C."/>
        </authorList>
    </citation>
    <scope>NUCLEOTIDE SEQUENCE [LARGE SCALE GENOMIC DNA]</scope>
    <source>
        <strain evidence="2">ATCC 33309 / DSM 7299 / CCUG 15893 / LMG 7604 / NCTC 12251 / CI</strain>
    </source>
</reference>
<proteinExistence type="predicted"/>
<dbReference type="HOGENOM" id="CLU_1623745_0_0_7"/>
<protein>
    <submittedName>
        <fullName evidence="1">Uncharacterized protein</fullName>
    </submittedName>
</protein>
<keyword evidence="2" id="KW-1185">Reference proteome</keyword>
<gene>
    <name evidence="1" type="ordered locus">Arnit_1710</name>
</gene>
<dbReference type="RefSeq" id="WP_013135509.1">
    <property type="nucleotide sequence ID" value="NC_014166.1"/>
</dbReference>
<organism evidence="1 2">
    <name type="scientific">Arcobacter nitrofigilis (strain ATCC 33309 / DSM 7299 / CCUG 15893 / LMG 7604 / NCTC 12251 / CI)</name>
    <name type="common">Campylobacter nitrofigilis</name>
    <dbReference type="NCBI Taxonomy" id="572480"/>
    <lineage>
        <taxon>Bacteria</taxon>
        <taxon>Pseudomonadati</taxon>
        <taxon>Campylobacterota</taxon>
        <taxon>Epsilonproteobacteria</taxon>
        <taxon>Campylobacterales</taxon>
        <taxon>Arcobacteraceae</taxon>
        <taxon>Arcobacter</taxon>
    </lineage>
</organism>
<evidence type="ECO:0000313" key="2">
    <source>
        <dbReference type="Proteomes" id="UP000000939"/>
    </source>
</evidence>